<reference evidence="5" key="1">
    <citation type="journal article" date="2019" name="Int. J. Syst. Evol. Microbiol.">
        <title>The Global Catalogue of Microorganisms (GCM) 10K type strain sequencing project: providing services to taxonomists for standard genome sequencing and annotation.</title>
        <authorList>
            <consortium name="The Broad Institute Genomics Platform"/>
            <consortium name="The Broad Institute Genome Sequencing Center for Infectious Disease"/>
            <person name="Wu L."/>
            <person name="Ma J."/>
        </authorList>
    </citation>
    <scope>NUCLEOTIDE SEQUENCE [LARGE SCALE GENOMIC DNA]</scope>
    <source>
        <strain evidence="5">KLKA75</strain>
    </source>
</reference>
<feature type="compositionally biased region" description="Pro residues" evidence="1">
    <location>
        <begin position="27"/>
        <end position="36"/>
    </location>
</feature>
<dbReference type="RefSeq" id="WP_378252599.1">
    <property type="nucleotide sequence ID" value="NZ_JBHSIT010000002.1"/>
</dbReference>
<sequence length="676" mass="70771">MIRRTHAAGAALTAGVLLFPLPALASPSPPSSPVPGPRKSSPSATPPKAPVGEPTMAADGITKLAARAQGVGSFFQVVAHEDDDTLFLYPDEVRHGAAASTTVFLTGGENDGAPGLDRCAFAEHRENGARAARAKLAGLPNSWHRSLLKLGTGRTVELDTLNKAPQVKLIFFRLHEAGNDQAMKTSSSLESLSRGRGSATTLGTYKTDGRCDPRIGNQSYSRARLLDSLAWLMRQLNVTVVLTQDPKSPVTAGNWTTDIYAEGDHTDHRGTGRLVVDAAPRYTGPGGNRHVLVRFYRGYNLRSAPADLGSLTGGKSQLFLTYLGKNGVNDPFPNPTSPAFYANFVARQYVRWSNGTSWAVRDGKGGISAFAVLNGQAAQWTQATPGGAWKGRFLDGAGLTPYITALRDAQGGARLFALRMADDAVVTGVVDPAGRWSGWTSLGNPDPGSSYMVGAPAATVRPNGDLAVFVRDRAGGVSAKTQEAGVWPSKWQSLGGSGVRDGVAATADASGRIEVFAPTTKGIAHWQQPSPSDPLTLQDGFPGDPPAGPITTAPGDATRIFYPAPGTAAMVEQRTDGSPPSAPTGPLLFEGASATRGNVLVGRTTGSGVMVGYRPSADAPYRWTNLDGNAVGAPTAVEDASGRVVVLAFTGDGYLYSRRATRPGNPTSFSPWTKVG</sequence>
<evidence type="ECO:0000256" key="1">
    <source>
        <dbReference type="SAM" id="MobiDB-lite"/>
    </source>
</evidence>
<dbReference type="InterPro" id="IPR024078">
    <property type="entry name" value="LmbE-like_dom_sf"/>
</dbReference>
<dbReference type="Proteomes" id="UP001595872">
    <property type="component" value="Unassembled WGS sequence"/>
</dbReference>
<name>A0ABV9TRW5_9ACTN</name>
<feature type="chain" id="PRO_5047067911" description="PLL-like beta propeller domain-containing protein" evidence="2">
    <location>
        <begin position="26"/>
        <end position="676"/>
    </location>
</feature>
<evidence type="ECO:0000256" key="2">
    <source>
        <dbReference type="SAM" id="SignalP"/>
    </source>
</evidence>
<proteinExistence type="predicted"/>
<dbReference type="Gene3D" id="3.40.50.10320">
    <property type="entry name" value="LmbE-like"/>
    <property type="match status" value="1"/>
</dbReference>
<dbReference type="SUPFAM" id="SSF89372">
    <property type="entry name" value="Fucose-specific lectin"/>
    <property type="match status" value="1"/>
</dbReference>
<evidence type="ECO:0000313" key="5">
    <source>
        <dbReference type="Proteomes" id="UP001595872"/>
    </source>
</evidence>
<organism evidence="4 5">
    <name type="scientific">Actinomadura gamaensis</name>
    <dbReference type="NCBI Taxonomy" id="1763541"/>
    <lineage>
        <taxon>Bacteria</taxon>
        <taxon>Bacillati</taxon>
        <taxon>Actinomycetota</taxon>
        <taxon>Actinomycetes</taxon>
        <taxon>Streptosporangiales</taxon>
        <taxon>Thermomonosporaceae</taxon>
        <taxon>Actinomadura</taxon>
    </lineage>
</organism>
<feature type="region of interest" description="Disordered" evidence="1">
    <location>
        <begin position="186"/>
        <end position="205"/>
    </location>
</feature>
<dbReference type="EMBL" id="JBHSIT010000002">
    <property type="protein sequence ID" value="MFC4906857.1"/>
    <property type="molecule type" value="Genomic_DNA"/>
</dbReference>
<feature type="compositionally biased region" description="Low complexity" evidence="1">
    <location>
        <begin position="186"/>
        <end position="198"/>
    </location>
</feature>
<feature type="signal peptide" evidence="2">
    <location>
        <begin position="1"/>
        <end position="25"/>
    </location>
</feature>
<evidence type="ECO:0000259" key="3">
    <source>
        <dbReference type="Pfam" id="PF26607"/>
    </source>
</evidence>
<gene>
    <name evidence="4" type="ORF">ACFPCY_05970</name>
</gene>
<keyword evidence="2" id="KW-0732">Signal</keyword>
<dbReference type="InterPro" id="IPR058502">
    <property type="entry name" value="PLL-like_beta-prop"/>
</dbReference>
<dbReference type="Pfam" id="PF26607">
    <property type="entry name" value="DUF8189"/>
    <property type="match status" value="1"/>
</dbReference>
<comment type="caution">
    <text evidence="4">The sequence shown here is derived from an EMBL/GenBank/DDBJ whole genome shotgun (WGS) entry which is preliminary data.</text>
</comment>
<protein>
    <recommendedName>
        <fullName evidence="3">PLL-like beta propeller domain-containing protein</fullName>
    </recommendedName>
</protein>
<dbReference type="Gene3D" id="2.120.10.70">
    <property type="entry name" value="Fucose-specific lectin"/>
    <property type="match status" value="1"/>
</dbReference>
<feature type="region of interest" description="Disordered" evidence="1">
    <location>
        <begin position="26"/>
        <end position="55"/>
    </location>
</feature>
<accession>A0ABV9TRW5</accession>
<feature type="domain" description="PLL-like beta propeller" evidence="3">
    <location>
        <begin position="380"/>
        <end position="521"/>
    </location>
</feature>
<evidence type="ECO:0000313" key="4">
    <source>
        <dbReference type="EMBL" id="MFC4906857.1"/>
    </source>
</evidence>
<keyword evidence="5" id="KW-1185">Reference proteome</keyword>